<evidence type="ECO:0000259" key="4">
    <source>
        <dbReference type="PROSITE" id="PS01031"/>
    </source>
</evidence>
<comment type="caution">
    <text evidence="5">The sequence shown here is derived from an EMBL/GenBank/DDBJ whole genome shotgun (WGS) entry which is preliminary data.</text>
</comment>
<accession>A0A7J7D2Z7</accession>
<sequence>MIVVKAKKIKKRQVGRLTTDDEEWPATSFGKYSSRIALSENIEFEKIKAEVKDGVLYITIPKASTISNIIEIDVQ</sequence>
<comment type="similarity">
    <text evidence="2 3">Belongs to the small heat shock protein (HSP20) family.</text>
</comment>
<dbReference type="Pfam" id="PF00011">
    <property type="entry name" value="HSP20"/>
    <property type="match status" value="1"/>
</dbReference>
<protein>
    <submittedName>
        <fullName evidence="5">Small heat shock protein</fullName>
    </submittedName>
</protein>
<feature type="domain" description="SHSP" evidence="4">
    <location>
        <begin position="1"/>
        <end position="75"/>
    </location>
</feature>
<dbReference type="InterPro" id="IPR002068">
    <property type="entry name" value="A-crystallin/Hsp20_dom"/>
</dbReference>
<dbReference type="Gene3D" id="2.60.40.790">
    <property type="match status" value="1"/>
</dbReference>
<dbReference type="SUPFAM" id="SSF49764">
    <property type="entry name" value="HSP20-like chaperones"/>
    <property type="match status" value="1"/>
</dbReference>
<dbReference type="CDD" id="cd06464">
    <property type="entry name" value="ACD_sHsps-like"/>
    <property type="match status" value="1"/>
</dbReference>
<dbReference type="InterPro" id="IPR008978">
    <property type="entry name" value="HSP20-like_chaperone"/>
</dbReference>
<organism evidence="5 6">
    <name type="scientific">Tripterygium wilfordii</name>
    <name type="common">Thunder God vine</name>
    <dbReference type="NCBI Taxonomy" id="458696"/>
    <lineage>
        <taxon>Eukaryota</taxon>
        <taxon>Viridiplantae</taxon>
        <taxon>Streptophyta</taxon>
        <taxon>Embryophyta</taxon>
        <taxon>Tracheophyta</taxon>
        <taxon>Spermatophyta</taxon>
        <taxon>Magnoliopsida</taxon>
        <taxon>eudicotyledons</taxon>
        <taxon>Gunneridae</taxon>
        <taxon>Pentapetalae</taxon>
        <taxon>rosids</taxon>
        <taxon>fabids</taxon>
        <taxon>Celastrales</taxon>
        <taxon>Celastraceae</taxon>
        <taxon>Tripterygium</taxon>
    </lineage>
</organism>
<name>A0A7J7D2Z7_TRIWF</name>
<dbReference type="AlphaFoldDB" id="A0A7J7D2Z7"/>
<dbReference type="PANTHER" id="PTHR46733:SF2">
    <property type="entry name" value="25.3 KDA HEAT SHOCK PROTEIN, CHLOROPLASTIC-LIKE"/>
    <property type="match status" value="1"/>
</dbReference>
<dbReference type="InParanoid" id="A0A7J7D2Z7"/>
<evidence type="ECO:0000256" key="2">
    <source>
        <dbReference type="PROSITE-ProRule" id="PRU00285"/>
    </source>
</evidence>
<keyword evidence="1 5" id="KW-0346">Stress response</keyword>
<evidence type="ECO:0000256" key="3">
    <source>
        <dbReference type="RuleBase" id="RU003616"/>
    </source>
</evidence>
<evidence type="ECO:0000256" key="1">
    <source>
        <dbReference type="ARBA" id="ARBA00023016"/>
    </source>
</evidence>
<gene>
    <name evidence="5" type="ORF">HS088_TW11G00515</name>
</gene>
<dbReference type="PROSITE" id="PS01031">
    <property type="entry name" value="SHSP"/>
    <property type="match status" value="1"/>
</dbReference>
<evidence type="ECO:0000313" key="5">
    <source>
        <dbReference type="EMBL" id="KAF5740446.1"/>
    </source>
</evidence>
<keyword evidence="6" id="KW-1185">Reference proteome</keyword>
<dbReference type="EMBL" id="JAAARO010000011">
    <property type="protein sequence ID" value="KAF5740446.1"/>
    <property type="molecule type" value="Genomic_DNA"/>
</dbReference>
<reference evidence="5 6" key="1">
    <citation type="journal article" date="2020" name="Nat. Commun.">
        <title>Genome of Tripterygium wilfordii and identification of cytochrome P450 involved in triptolide biosynthesis.</title>
        <authorList>
            <person name="Tu L."/>
            <person name="Su P."/>
            <person name="Zhang Z."/>
            <person name="Gao L."/>
            <person name="Wang J."/>
            <person name="Hu T."/>
            <person name="Zhou J."/>
            <person name="Zhang Y."/>
            <person name="Zhao Y."/>
            <person name="Liu Y."/>
            <person name="Song Y."/>
            <person name="Tong Y."/>
            <person name="Lu Y."/>
            <person name="Yang J."/>
            <person name="Xu C."/>
            <person name="Jia M."/>
            <person name="Peters R.J."/>
            <person name="Huang L."/>
            <person name="Gao W."/>
        </authorList>
    </citation>
    <scope>NUCLEOTIDE SEQUENCE [LARGE SCALE GENOMIC DNA]</scope>
    <source>
        <strain evidence="6">cv. XIE 37</strain>
        <tissue evidence="5">Leaf</tissue>
    </source>
</reference>
<dbReference type="Proteomes" id="UP000593562">
    <property type="component" value="Unassembled WGS sequence"/>
</dbReference>
<dbReference type="GO" id="GO:0009408">
    <property type="term" value="P:response to heat"/>
    <property type="evidence" value="ECO:0007669"/>
    <property type="project" value="InterPro"/>
</dbReference>
<evidence type="ECO:0000313" key="6">
    <source>
        <dbReference type="Proteomes" id="UP000593562"/>
    </source>
</evidence>
<dbReference type="PANTHER" id="PTHR46733">
    <property type="entry name" value="26.5 KDA HEAT SHOCK PROTEIN, MITOCHONDRIAL"/>
    <property type="match status" value="1"/>
</dbReference>
<dbReference type="InterPro" id="IPR044587">
    <property type="entry name" value="HSP21-like"/>
</dbReference>
<proteinExistence type="inferred from homology"/>